<dbReference type="EMBL" id="JACSQF010000008">
    <property type="protein sequence ID" value="MBD7980980.1"/>
    <property type="molecule type" value="Genomic_DNA"/>
</dbReference>
<reference evidence="1 2" key="1">
    <citation type="submission" date="2020-08" db="EMBL/GenBank/DDBJ databases">
        <title>A Genomic Blueprint of the Chicken Gut Microbiome.</title>
        <authorList>
            <person name="Gilroy R."/>
            <person name="Ravi A."/>
            <person name="Getino M."/>
            <person name="Pursley I."/>
            <person name="Horton D.L."/>
            <person name="Alikhan N.-F."/>
            <person name="Baker D."/>
            <person name="Gharbi K."/>
            <person name="Hall N."/>
            <person name="Watson M."/>
            <person name="Adriaenssens E.M."/>
            <person name="Foster-Nyarko E."/>
            <person name="Jarju S."/>
            <person name="Secka A."/>
            <person name="Antonio M."/>
            <person name="Oren A."/>
            <person name="Chaudhuri R."/>
            <person name="La Ragione R.M."/>
            <person name="Hildebrand F."/>
            <person name="Pallen M.J."/>
        </authorList>
    </citation>
    <scope>NUCLEOTIDE SEQUENCE [LARGE SCALE GENOMIC DNA]</scope>
    <source>
        <strain evidence="1 2">Sa2CUA9</strain>
    </source>
</reference>
<evidence type="ECO:0000313" key="1">
    <source>
        <dbReference type="EMBL" id="MBD7980980.1"/>
    </source>
</evidence>
<organism evidence="1 2">
    <name type="scientific">Oerskovia merdavium</name>
    <dbReference type="NCBI Taxonomy" id="2762227"/>
    <lineage>
        <taxon>Bacteria</taxon>
        <taxon>Bacillati</taxon>
        <taxon>Actinomycetota</taxon>
        <taxon>Actinomycetes</taxon>
        <taxon>Micrococcales</taxon>
        <taxon>Cellulomonadaceae</taxon>
        <taxon>Oerskovia</taxon>
    </lineage>
</organism>
<evidence type="ECO:0008006" key="3">
    <source>
        <dbReference type="Google" id="ProtNLM"/>
    </source>
</evidence>
<evidence type="ECO:0000313" key="2">
    <source>
        <dbReference type="Proteomes" id="UP000655570"/>
    </source>
</evidence>
<dbReference type="Proteomes" id="UP000655570">
    <property type="component" value="Unassembled WGS sequence"/>
</dbReference>
<dbReference type="InterPro" id="IPR034660">
    <property type="entry name" value="DinB/YfiT-like"/>
</dbReference>
<proteinExistence type="predicted"/>
<keyword evidence="2" id="KW-1185">Reference proteome</keyword>
<gene>
    <name evidence="1" type="ORF">H9641_09695</name>
</gene>
<name>A0ABR8TYV8_9CELL</name>
<comment type="caution">
    <text evidence="1">The sequence shown here is derived from an EMBL/GenBank/DDBJ whole genome shotgun (WGS) entry which is preliminary data.</text>
</comment>
<dbReference type="RefSeq" id="WP_191803190.1">
    <property type="nucleotide sequence ID" value="NZ_JACSQF010000008.1"/>
</dbReference>
<sequence length="221" mass="23506">MSAQPEDPGVSVVRLAPGPVTPDDVRTAARWLADGVGRHPDAAFDAQAGPVRWSCWATAEHVVDDLLAYALQVAGLPLLDYLPLAGPKGEDEIAHVKREAGPPGMAEVLLAGGELLAAQVGARPDTARAYHPYGLSDPQGFAAMGIVEILVHGRDILEGLTGIAPDLPEGLSTRVLARLFPDLPDASRELPAAQVLVWATGRCELPGLARRTRWRWDATVR</sequence>
<dbReference type="SUPFAM" id="SSF109854">
    <property type="entry name" value="DinB/YfiT-like putative metalloenzymes"/>
    <property type="match status" value="1"/>
</dbReference>
<protein>
    <recommendedName>
        <fullName evidence="3">Mycothiol-dependent maleylpyruvate isomerase metal-binding domain-containing protein</fullName>
    </recommendedName>
</protein>
<accession>A0ABR8TYV8</accession>